<keyword evidence="6" id="KW-0472">Membrane</keyword>
<evidence type="ECO:0000256" key="2">
    <source>
        <dbReference type="ARBA" id="ARBA00007613"/>
    </source>
</evidence>
<keyword evidence="5" id="KW-0812">Transmembrane</keyword>
<evidence type="ECO:0000256" key="8">
    <source>
        <dbReference type="SAM" id="SignalP"/>
    </source>
</evidence>
<dbReference type="GO" id="GO:0015288">
    <property type="term" value="F:porin activity"/>
    <property type="evidence" value="ECO:0007669"/>
    <property type="project" value="TreeGrafter"/>
</dbReference>
<dbReference type="GO" id="GO:0009279">
    <property type="term" value="C:cell outer membrane"/>
    <property type="evidence" value="ECO:0007669"/>
    <property type="project" value="UniProtKB-SubCell"/>
</dbReference>
<feature type="signal peptide" evidence="8">
    <location>
        <begin position="1"/>
        <end position="23"/>
    </location>
</feature>
<evidence type="ECO:0000313" key="10">
    <source>
        <dbReference type="Proteomes" id="UP001329151"/>
    </source>
</evidence>
<comment type="similarity">
    <text evidence="2">Belongs to the outer membrane factor (OMF) (TC 1.B.17) family.</text>
</comment>
<dbReference type="Proteomes" id="UP001329151">
    <property type="component" value="Chromosome"/>
</dbReference>
<name>A0AA86J5C0_9BURK</name>
<accession>A0AA86J5C0</accession>
<dbReference type="InterPro" id="IPR003423">
    <property type="entry name" value="OMP_efflux"/>
</dbReference>
<dbReference type="PANTHER" id="PTHR30026:SF20">
    <property type="entry name" value="OUTER MEMBRANE PROTEIN TOLC"/>
    <property type="match status" value="1"/>
</dbReference>
<keyword evidence="3" id="KW-0813">Transport</keyword>
<proteinExistence type="inferred from homology"/>
<protein>
    <recommendedName>
        <fullName evidence="11">Transporter</fullName>
    </recommendedName>
</protein>
<keyword evidence="4" id="KW-1134">Transmembrane beta strand</keyword>
<keyword evidence="10" id="KW-1185">Reference proteome</keyword>
<evidence type="ECO:0000256" key="1">
    <source>
        <dbReference type="ARBA" id="ARBA00004442"/>
    </source>
</evidence>
<dbReference type="GO" id="GO:0015562">
    <property type="term" value="F:efflux transmembrane transporter activity"/>
    <property type="evidence" value="ECO:0007669"/>
    <property type="project" value="InterPro"/>
</dbReference>
<dbReference type="PANTHER" id="PTHR30026">
    <property type="entry name" value="OUTER MEMBRANE PROTEIN TOLC"/>
    <property type="match status" value="1"/>
</dbReference>
<keyword evidence="7" id="KW-0998">Cell outer membrane</keyword>
<sequence length="415" mass="44965">MNSPLRVVLWACVGFAAAPWAHAQEATVPLAQVYQSALAHNPALLAQGQRIAALKAGRENANSLTAAPLALEGSYRSDRNRDNQGLRETSLGLSAPLWLWNERSTNQNLRQLELAAGEQRAAELKLELAGQVRQVYWNALAAQLDVDLAQARVISADRLMADVKRRVDAGDLAKVDLLQATALRAQAHVELGRAMSTLSTVGSEFAQLTGLPVTVLNAHGRASTETLPNETTLNIQGHPLFQAAQNEALLNGSRADLVAIQRRENPEVGLALINERAAFGAPNEKSLLLSTRIPLGSRTAHASRLLAARADETEAQETLKRVGTRIKAQATAAQANVEWFEKLQGNAQAQAELARQVYTLHQKSFALGETDFPTLLRFEQQAFEAERLAKKSTIEFSTKVSALLQALGLLPEQAP</sequence>
<gene>
    <name evidence="9" type="ORF">RGQ30_00860</name>
</gene>
<evidence type="ECO:0000313" key="9">
    <source>
        <dbReference type="EMBL" id="BET24585.1"/>
    </source>
</evidence>
<dbReference type="SUPFAM" id="SSF56954">
    <property type="entry name" value="Outer membrane efflux proteins (OEP)"/>
    <property type="match status" value="1"/>
</dbReference>
<dbReference type="Gene3D" id="1.20.1600.10">
    <property type="entry name" value="Outer membrane efflux proteins (OEP)"/>
    <property type="match status" value="1"/>
</dbReference>
<dbReference type="AlphaFoldDB" id="A0AA86J5C0"/>
<evidence type="ECO:0000256" key="6">
    <source>
        <dbReference type="ARBA" id="ARBA00023136"/>
    </source>
</evidence>
<dbReference type="Pfam" id="PF02321">
    <property type="entry name" value="OEP"/>
    <property type="match status" value="1"/>
</dbReference>
<dbReference type="GO" id="GO:1990281">
    <property type="term" value="C:efflux pump complex"/>
    <property type="evidence" value="ECO:0007669"/>
    <property type="project" value="TreeGrafter"/>
</dbReference>
<keyword evidence="8" id="KW-0732">Signal</keyword>
<organism evidence="9 10">
    <name type="scientific">Limnobacter thiooxidans</name>
    <dbReference type="NCBI Taxonomy" id="131080"/>
    <lineage>
        <taxon>Bacteria</taxon>
        <taxon>Pseudomonadati</taxon>
        <taxon>Pseudomonadota</taxon>
        <taxon>Betaproteobacteria</taxon>
        <taxon>Burkholderiales</taxon>
        <taxon>Burkholderiaceae</taxon>
        <taxon>Limnobacter</taxon>
    </lineage>
</organism>
<evidence type="ECO:0000256" key="3">
    <source>
        <dbReference type="ARBA" id="ARBA00022448"/>
    </source>
</evidence>
<evidence type="ECO:0008006" key="11">
    <source>
        <dbReference type="Google" id="ProtNLM"/>
    </source>
</evidence>
<reference evidence="9 10" key="1">
    <citation type="submission" date="2023-10" db="EMBL/GenBank/DDBJ databases">
        <title>Complete Genome Sequence of Limnobacter thiooxidans CS-K2T, Isolated from freshwater lake sediments in Bavaria, Germany.</title>
        <authorList>
            <person name="Naruki M."/>
            <person name="Watanabe A."/>
            <person name="Warashina T."/>
            <person name="Morita T."/>
            <person name="Arakawa K."/>
        </authorList>
    </citation>
    <scope>NUCLEOTIDE SEQUENCE [LARGE SCALE GENOMIC DNA]</scope>
    <source>
        <strain evidence="9 10">CS-K2</strain>
    </source>
</reference>
<evidence type="ECO:0000256" key="7">
    <source>
        <dbReference type="ARBA" id="ARBA00023237"/>
    </source>
</evidence>
<comment type="subcellular location">
    <subcellularLocation>
        <location evidence="1">Cell outer membrane</location>
    </subcellularLocation>
</comment>
<evidence type="ECO:0000256" key="5">
    <source>
        <dbReference type="ARBA" id="ARBA00022692"/>
    </source>
</evidence>
<dbReference type="RefSeq" id="WP_338284600.1">
    <property type="nucleotide sequence ID" value="NZ_AP028947.1"/>
</dbReference>
<dbReference type="KEGG" id="lto:RGQ30_00860"/>
<evidence type="ECO:0000256" key="4">
    <source>
        <dbReference type="ARBA" id="ARBA00022452"/>
    </source>
</evidence>
<dbReference type="InterPro" id="IPR051906">
    <property type="entry name" value="TolC-like"/>
</dbReference>
<dbReference type="EMBL" id="AP028947">
    <property type="protein sequence ID" value="BET24585.1"/>
    <property type="molecule type" value="Genomic_DNA"/>
</dbReference>
<feature type="chain" id="PRO_5047276004" description="Transporter" evidence="8">
    <location>
        <begin position="24"/>
        <end position="415"/>
    </location>
</feature>